<reference evidence="2" key="2">
    <citation type="submission" date="2009-11" db="EMBL/GenBank/DDBJ databases">
        <title>The Genome Sequence of Allomyces macrogynus strain ATCC 38327.</title>
        <authorList>
            <consortium name="The Broad Institute Genome Sequencing Platform"/>
            <person name="Russ C."/>
            <person name="Cuomo C."/>
            <person name="Shea T."/>
            <person name="Young S.K."/>
            <person name="Zeng Q."/>
            <person name="Koehrsen M."/>
            <person name="Haas B."/>
            <person name="Borodovsky M."/>
            <person name="Guigo R."/>
            <person name="Alvarado L."/>
            <person name="Berlin A."/>
            <person name="Borenstein D."/>
            <person name="Chen Z."/>
            <person name="Engels R."/>
            <person name="Freedman E."/>
            <person name="Gellesch M."/>
            <person name="Goldberg J."/>
            <person name="Griggs A."/>
            <person name="Gujja S."/>
            <person name="Heiman D."/>
            <person name="Hepburn T."/>
            <person name="Howarth C."/>
            <person name="Jen D."/>
            <person name="Larson L."/>
            <person name="Lewis B."/>
            <person name="Mehta T."/>
            <person name="Park D."/>
            <person name="Pearson M."/>
            <person name="Roberts A."/>
            <person name="Saif S."/>
            <person name="Shenoy N."/>
            <person name="Sisk P."/>
            <person name="Stolte C."/>
            <person name="Sykes S."/>
            <person name="Walk T."/>
            <person name="White J."/>
            <person name="Yandava C."/>
            <person name="Burger G."/>
            <person name="Gray M.W."/>
            <person name="Holland P.W.H."/>
            <person name="King N."/>
            <person name="Lang F.B.F."/>
            <person name="Roger A.J."/>
            <person name="Ruiz-Trillo I."/>
            <person name="Lander E."/>
            <person name="Nusbaum C."/>
        </authorList>
    </citation>
    <scope>NUCLEOTIDE SEQUENCE [LARGE SCALE GENOMIC DNA]</scope>
    <source>
        <strain evidence="2">ATCC 38327</strain>
    </source>
</reference>
<proteinExistence type="predicted"/>
<protein>
    <submittedName>
        <fullName evidence="1">Uncharacterized protein</fullName>
    </submittedName>
</protein>
<evidence type="ECO:0000313" key="2">
    <source>
        <dbReference type="Proteomes" id="UP000054350"/>
    </source>
</evidence>
<dbReference type="eggNOG" id="ENOG502RZHV">
    <property type="taxonomic scope" value="Eukaryota"/>
</dbReference>
<dbReference type="EMBL" id="GG745348">
    <property type="protein sequence ID" value="KNE65623.1"/>
    <property type="molecule type" value="Genomic_DNA"/>
</dbReference>
<dbReference type="PANTHER" id="PTHR36527:SF3">
    <property type="entry name" value="OS01G0282866 PROTEIN"/>
    <property type="match status" value="1"/>
</dbReference>
<keyword evidence="2" id="KW-1185">Reference proteome</keyword>
<sequence>MQEGLATEHGRELVRNALEQLLDRRRVANERDRHLEPLGRDVTDGRLDIVRDPLNEVGRVLVLHVEHLLVDLLHRHAATEHDSDRQVTAVARVRGGHHVLGIEHLLRELRHRQGAVLLRATRRERRETDHEEVQTRERHKVDGELAQISVELTGETQAGSDARHDGRDEVVEVAVGRGRELERAEANVVERLVVNAERLVRVLDELVHRERRVVGLNDRVRDLGRRHD</sequence>
<dbReference type="Proteomes" id="UP000054350">
    <property type="component" value="Unassembled WGS sequence"/>
</dbReference>
<name>A0A0L0SST2_ALLM3</name>
<dbReference type="OrthoDB" id="8043378at2759"/>
<gene>
    <name evidence="1" type="ORF">AMAG_19190</name>
</gene>
<accession>A0A0L0SST2</accession>
<dbReference type="PANTHER" id="PTHR36527">
    <property type="entry name" value="OS01G0282866 PROTEIN"/>
    <property type="match status" value="1"/>
</dbReference>
<dbReference type="AlphaFoldDB" id="A0A0L0SST2"/>
<reference evidence="1 2" key="1">
    <citation type="submission" date="2009-11" db="EMBL/GenBank/DDBJ databases">
        <title>Annotation of Allomyces macrogynus ATCC 38327.</title>
        <authorList>
            <consortium name="The Broad Institute Genome Sequencing Platform"/>
            <person name="Russ C."/>
            <person name="Cuomo C."/>
            <person name="Burger G."/>
            <person name="Gray M.W."/>
            <person name="Holland P.W.H."/>
            <person name="King N."/>
            <person name="Lang F.B.F."/>
            <person name="Roger A.J."/>
            <person name="Ruiz-Trillo I."/>
            <person name="Young S.K."/>
            <person name="Zeng Q."/>
            <person name="Gargeya S."/>
            <person name="Fitzgerald M."/>
            <person name="Haas B."/>
            <person name="Abouelleil A."/>
            <person name="Alvarado L."/>
            <person name="Arachchi H.M."/>
            <person name="Berlin A."/>
            <person name="Chapman S.B."/>
            <person name="Gearin G."/>
            <person name="Goldberg J."/>
            <person name="Griggs A."/>
            <person name="Gujja S."/>
            <person name="Hansen M."/>
            <person name="Heiman D."/>
            <person name="Howarth C."/>
            <person name="Larimer J."/>
            <person name="Lui A."/>
            <person name="MacDonald P.J.P."/>
            <person name="McCowen C."/>
            <person name="Montmayeur A."/>
            <person name="Murphy C."/>
            <person name="Neiman D."/>
            <person name="Pearson M."/>
            <person name="Priest M."/>
            <person name="Roberts A."/>
            <person name="Saif S."/>
            <person name="Shea T."/>
            <person name="Sisk P."/>
            <person name="Stolte C."/>
            <person name="Sykes S."/>
            <person name="Wortman J."/>
            <person name="Nusbaum C."/>
            <person name="Birren B."/>
        </authorList>
    </citation>
    <scope>NUCLEOTIDE SEQUENCE [LARGE SCALE GENOMIC DNA]</scope>
    <source>
        <strain evidence="1 2">ATCC 38327</strain>
    </source>
</reference>
<evidence type="ECO:0000313" key="1">
    <source>
        <dbReference type="EMBL" id="KNE65623.1"/>
    </source>
</evidence>
<organism evidence="1 2">
    <name type="scientific">Allomyces macrogynus (strain ATCC 38327)</name>
    <name type="common">Allomyces javanicus var. macrogynus</name>
    <dbReference type="NCBI Taxonomy" id="578462"/>
    <lineage>
        <taxon>Eukaryota</taxon>
        <taxon>Fungi</taxon>
        <taxon>Fungi incertae sedis</taxon>
        <taxon>Blastocladiomycota</taxon>
        <taxon>Blastocladiomycetes</taxon>
        <taxon>Blastocladiales</taxon>
        <taxon>Blastocladiaceae</taxon>
        <taxon>Allomyces</taxon>
    </lineage>
</organism>
<dbReference type="VEuPathDB" id="FungiDB:AMAG_19190"/>